<feature type="chain" id="PRO_5040207122" evidence="2">
    <location>
        <begin position="19"/>
        <end position="505"/>
    </location>
</feature>
<gene>
    <name evidence="3" type="ORF">DERYTH_LOCUS1464</name>
</gene>
<evidence type="ECO:0000313" key="4">
    <source>
        <dbReference type="Proteomes" id="UP000789405"/>
    </source>
</evidence>
<evidence type="ECO:0000313" key="3">
    <source>
        <dbReference type="EMBL" id="CAG8471154.1"/>
    </source>
</evidence>
<reference evidence="3" key="1">
    <citation type="submission" date="2021-06" db="EMBL/GenBank/DDBJ databases">
        <authorList>
            <person name="Kallberg Y."/>
            <person name="Tangrot J."/>
            <person name="Rosling A."/>
        </authorList>
    </citation>
    <scope>NUCLEOTIDE SEQUENCE</scope>
    <source>
        <strain evidence="3">MA453B</strain>
    </source>
</reference>
<dbReference type="Gene3D" id="1.20.1070.10">
    <property type="entry name" value="Rhodopsin 7-helix transmembrane proteins"/>
    <property type="match status" value="1"/>
</dbReference>
<sequence length="505" mass="57697">MSLILLWIILLSEFLCEALVQIDIPTMVNGSYDSTILSSNCSLPLIWYSGPFEEGMICNGSCCLSCPYLDNFYPENDIKNAFEIFAIFGIISFFLMLLLSVLFLLLPSQRRNPTAKQLLLPLALSVCYFEGSEFFTIQQQNSQCINNIRRANLENPMCKTQAIFTLGGAYAIAICSSLLMIHLHLISIWKSDFITRHIKIFHALTIIITLTATILPIVLNKVEATNICFVSTQYSPVTFRANWRRDEPDNRTTVRLSFFEAQQTLTHVRNIIRIQWRASLGAFLMLTVYLVNWIFYTYKLPHLGNEIESEWLQQWNQCLANGTQSTCAVYANDHVPSYNWIITILFFNRFCGILIFFLFAGKKTIFIELWECVTRKPRPTSIHSNPSVTERRRSNTGNSMKKRLSIISISSGRENTPVSTSLNSSLSAPYPTSILMGSNEDYPFKVDKSSKRLTFSSFTTDNNYVIEPAKTRDSLTYAITRYNDSVNQNETFDNEQDSLAEIIEN</sequence>
<keyword evidence="1" id="KW-0472">Membrane</keyword>
<name>A0A9N8Z7M6_9GLOM</name>
<comment type="caution">
    <text evidence="3">The sequence shown here is derived from an EMBL/GenBank/DDBJ whole genome shotgun (WGS) entry which is preliminary data.</text>
</comment>
<evidence type="ECO:0000256" key="1">
    <source>
        <dbReference type="SAM" id="Phobius"/>
    </source>
</evidence>
<keyword evidence="2" id="KW-0732">Signal</keyword>
<dbReference type="InterPro" id="IPR050949">
    <property type="entry name" value="GPCR_Fz/Smo-like"/>
</dbReference>
<evidence type="ECO:0000256" key="2">
    <source>
        <dbReference type="SAM" id="SignalP"/>
    </source>
</evidence>
<dbReference type="PANTHER" id="PTHR31787:SF3">
    <property type="entry name" value="FRIZZLED AND SMOOTHENED-LIKE PROTEIN H"/>
    <property type="match status" value="1"/>
</dbReference>
<protein>
    <submittedName>
        <fullName evidence="3">13643_t:CDS:1</fullName>
    </submittedName>
</protein>
<feature type="transmembrane region" description="Helical" evidence="1">
    <location>
        <begin position="163"/>
        <end position="188"/>
    </location>
</feature>
<dbReference type="OrthoDB" id="26203at2759"/>
<feature type="transmembrane region" description="Helical" evidence="1">
    <location>
        <begin position="278"/>
        <end position="296"/>
    </location>
</feature>
<accession>A0A9N8Z7M6</accession>
<organism evidence="3 4">
    <name type="scientific">Dentiscutata erythropus</name>
    <dbReference type="NCBI Taxonomy" id="1348616"/>
    <lineage>
        <taxon>Eukaryota</taxon>
        <taxon>Fungi</taxon>
        <taxon>Fungi incertae sedis</taxon>
        <taxon>Mucoromycota</taxon>
        <taxon>Glomeromycotina</taxon>
        <taxon>Glomeromycetes</taxon>
        <taxon>Diversisporales</taxon>
        <taxon>Gigasporaceae</taxon>
        <taxon>Dentiscutata</taxon>
    </lineage>
</organism>
<keyword evidence="1" id="KW-0812">Transmembrane</keyword>
<feature type="transmembrane region" description="Helical" evidence="1">
    <location>
        <begin position="200"/>
        <end position="219"/>
    </location>
</feature>
<feature type="signal peptide" evidence="2">
    <location>
        <begin position="1"/>
        <end position="18"/>
    </location>
</feature>
<dbReference type="AlphaFoldDB" id="A0A9N8Z7M6"/>
<proteinExistence type="predicted"/>
<dbReference type="PANTHER" id="PTHR31787">
    <property type="entry name" value="G-PROTEIN-COUPLED RECEPTOR GPCR FAMILY PROTEIN"/>
    <property type="match status" value="1"/>
</dbReference>
<dbReference type="Proteomes" id="UP000789405">
    <property type="component" value="Unassembled WGS sequence"/>
</dbReference>
<keyword evidence="1" id="KW-1133">Transmembrane helix</keyword>
<dbReference type="EMBL" id="CAJVPY010000409">
    <property type="protein sequence ID" value="CAG8471154.1"/>
    <property type="molecule type" value="Genomic_DNA"/>
</dbReference>
<feature type="transmembrane region" description="Helical" evidence="1">
    <location>
        <begin position="84"/>
        <end position="106"/>
    </location>
</feature>
<keyword evidence="4" id="KW-1185">Reference proteome</keyword>
<feature type="transmembrane region" description="Helical" evidence="1">
    <location>
        <begin position="340"/>
        <end position="360"/>
    </location>
</feature>